<comment type="caution">
    <text evidence="1">The sequence shown here is derived from an EMBL/GenBank/DDBJ whole genome shotgun (WGS) entry which is preliminary data.</text>
</comment>
<organism evidence="1 2">
    <name type="scientific">Candidatus Enterococcus testudinis</name>
    <dbReference type="NCBI Taxonomy" id="1834191"/>
    <lineage>
        <taxon>Bacteria</taxon>
        <taxon>Bacillati</taxon>
        <taxon>Bacillota</taxon>
        <taxon>Bacilli</taxon>
        <taxon>Lactobacillales</taxon>
        <taxon>Enterococcaceae</taxon>
        <taxon>Enterococcus</taxon>
    </lineage>
</organism>
<dbReference type="RefSeq" id="WP_179190034.1">
    <property type="nucleotide sequence ID" value="NZ_NGKU01000001.1"/>
</dbReference>
<evidence type="ECO:0000313" key="2">
    <source>
        <dbReference type="Proteomes" id="UP000195043"/>
    </source>
</evidence>
<keyword evidence="2" id="KW-1185">Reference proteome</keyword>
<dbReference type="EMBL" id="NGKU01000001">
    <property type="protein sequence ID" value="OTN77297.1"/>
    <property type="molecule type" value="Genomic_DNA"/>
</dbReference>
<protein>
    <submittedName>
        <fullName evidence="1">Uncharacterized protein</fullName>
    </submittedName>
</protein>
<gene>
    <name evidence="1" type="ORF">A5886_002394</name>
</gene>
<reference evidence="1 2" key="1">
    <citation type="submission" date="2017-05" db="EMBL/GenBank/DDBJ databases">
        <title>The Genome Sequence of Enterococcus sp. 8G7_MSG3316.</title>
        <authorList>
            <consortium name="The Broad Institute Genomics Platform"/>
            <consortium name="The Broad Institute Genomic Center for Infectious Diseases"/>
            <person name="Earl A."/>
            <person name="Manson A."/>
            <person name="Schwartman J."/>
            <person name="Gilmore M."/>
            <person name="Abouelleil A."/>
            <person name="Cao P."/>
            <person name="Chapman S."/>
            <person name="Cusick C."/>
            <person name="Shea T."/>
            <person name="Young S."/>
            <person name="Neafsey D."/>
            <person name="Nusbaum C."/>
            <person name="Birren B."/>
        </authorList>
    </citation>
    <scope>NUCLEOTIDE SEQUENCE [LARGE SCALE GENOMIC DNA]</scope>
    <source>
        <strain evidence="1 2">8G7_MSG3316</strain>
    </source>
</reference>
<name>A0A242A8B9_9ENTE</name>
<sequence length="55" mass="6560">MKFKLNIKDKVTEAAEHVYDVMKKNEYVINVAPKGIKVKKQRQTQDTIKWRAKNR</sequence>
<evidence type="ECO:0000313" key="1">
    <source>
        <dbReference type="EMBL" id="OTN77297.1"/>
    </source>
</evidence>
<proteinExistence type="predicted"/>
<dbReference type="Proteomes" id="UP000195043">
    <property type="component" value="Unassembled WGS sequence"/>
</dbReference>
<accession>A0A242A8B9</accession>
<dbReference type="AlphaFoldDB" id="A0A242A8B9"/>